<dbReference type="Proteomes" id="UP001059934">
    <property type="component" value="Chromosome"/>
</dbReference>
<accession>A0ABY5TRX6</accession>
<sequence length="508" mass="57064">MWIIDRSGVAEANGVGKNRHQVMISVLVLCLFSLFAKAEPWLDTHNAPLRADIEQLSRAGIISVPINTWPLMWSGILNDLERRDSSGNLLSLGLQNSFTRVLIAGRRATKVDQPHQSLSLSVANQSQLFRQFGDNSRDEAQITLGRSGMTEHLAYNLEISRTVNPWDDEQTHYDNSYFGVVWGNWIAMIGNSEKWWGPGWNSNLILGNNARPTPGLTLQRNYSEPFHWPVLKHLGPWTTNLFISKLDDERHIDNAKLVGITVGFRPRQSLEINLRRAAQWGGEGRPQNVKSFFELVTGLADNCGDPSCKADEPGNQLGGIDFRWDMPWFKTSIYGQRVGEDEAGGLPAKNASQLGLQLSLNHPWFQGIGFIEYDDTSTSSSSRRYNVLYNHSIYQTGYRYQGRSIGSTWDNDSTVTSIGAIGYLSNGDSVEARFSSGELNVDSLDSGISSRHSITTEGSRFTFLSAKWQRGFDWGELQIEGHYTDRLVDEFGRQQDKLRLAVSVSHRF</sequence>
<dbReference type="Gene3D" id="2.40.160.130">
    <property type="entry name" value="Capsule assembly protein Wzi"/>
    <property type="match status" value="1"/>
</dbReference>
<proteinExistence type="predicted"/>
<keyword evidence="2" id="KW-1185">Reference proteome</keyword>
<dbReference type="InterPro" id="IPR038636">
    <property type="entry name" value="Wzi_sf"/>
</dbReference>
<evidence type="ECO:0000313" key="1">
    <source>
        <dbReference type="EMBL" id="UVW36105.1"/>
    </source>
</evidence>
<protein>
    <submittedName>
        <fullName evidence="1">Capsule assembly Wzi family protein</fullName>
    </submittedName>
</protein>
<evidence type="ECO:0000313" key="2">
    <source>
        <dbReference type="Proteomes" id="UP001059934"/>
    </source>
</evidence>
<dbReference type="Pfam" id="PF14052">
    <property type="entry name" value="Caps_assemb_Wzi"/>
    <property type="match status" value="1"/>
</dbReference>
<dbReference type="InterPro" id="IPR026950">
    <property type="entry name" value="Caps_assemb_Wzi"/>
</dbReference>
<reference evidence="1" key="1">
    <citation type="submission" date="2022-08" db="EMBL/GenBank/DDBJ databases">
        <title>Catabolic pathway analysis in culturable SAR92 clade bacteria reveals their overlooked roles in DMSP degradation in coastal seas.</title>
        <authorList>
            <person name="He X."/>
            <person name="Zhang X."/>
            <person name="Zhang Y."/>
        </authorList>
    </citation>
    <scope>NUCLEOTIDE SEQUENCE</scope>
    <source>
        <strain evidence="1">H455</strain>
    </source>
</reference>
<organism evidence="1 2">
    <name type="scientific">SAR92 clade bacterium H455</name>
    <dbReference type="NCBI Taxonomy" id="2974818"/>
    <lineage>
        <taxon>Bacteria</taxon>
        <taxon>Pseudomonadati</taxon>
        <taxon>Pseudomonadota</taxon>
        <taxon>Gammaproteobacteria</taxon>
        <taxon>Cellvibrionales</taxon>
        <taxon>Porticoccaceae</taxon>
        <taxon>SAR92 clade</taxon>
    </lineage>
</organism>
<name>A0ABY5TRX6_9GAMM</name>
<dbReference type="EMBL" id="CP103416">
    <property type="protein sequence ID" value="UVW36105.1"/>
    <property type="molecule type" value="Genomic_DNA"/>
</dbReference>
<gene>
    <name evidence="1" type="ORF">NYF23_05705</name>
</gene>